<evidence type="ECO:0000256" key="1">
    <source>
        <dbReference type="SAM" id="SignalP"/>
    </source>
</evidence>
<dbReference type="RefSeq" id="XP_013760664.1">
    <property type="nucleotide sequence ID" value="XM_013905210.1"/>
</dbReference>
<evidence type="ECO:0000313" key="2">
    <source>
        <dbReference type="EMBL" id="KNC46371.1"/>
    </source>
</evidence>
<dbReference type="AlphaFoldDB" id="A0A0L0D2F1"/>
<dbReference type="Proteomes" id="UP000054408">
    <property type="component" value="Unassembled WGS sequence"/>
</dbReference>
<reference evidence="2 3" key="1">
    <citation type="submission" date="2010-05" db="EMBL/GenBank/DDBJ databases">
        <title>The Genome Sequence of Thecamonas trahens ATCC 50062.</title>
        <authorList>
            <consortium name="The Broad Institute Genome Sequencing Platform"/>
            <person name="Russ C."/>
            <person name="Cuomo C."/>
            <person name="Shea T."/>
            <person name="Young S.K."/>
            <person name="Zeng Q."/>
            <person name="Koehrsen M."/>
            <person name="Haas B."/>
            <person name="Borodovsky M."/>
            <person name="Guigo R."/>
            <person name="Alvarado L."/>
            <person name="Berlin A."/>
            <person name="Bochicchio J."/>
            <person name="Borenstein D."/>
            <person name="Chapman S."/>
            <person name="Chen Z."/>
            <person name="Freedman E."/>
            <person name="Gellesch M."/>
            <person name="Goldberg J."/>
            <person name="Griggs A."/>
            <person name="Gujja S."/>
            <person name="Heilman E."/>
            <person name="Heiman D."/>
            <person name="Hepburn T."/>
            <person name="Howarth C."/>
            <person name="Jen D."/>
            <person name="Larson L."/>
            <person name="Mehta T."/>
            <person name="Park D."/>
            <person name="Pearson M."/>
            <person name="Roberts A."/>
            <person name="Saif S."/>
            <person name="Shenoy N."/>
            <person name="Sisk P."/>
            <person name="Stolte C."/>
            <person name="Sykes S."/>
            <person name="Thomson T."/>
            <person name="Walk T."/>
            <person name="White J."/>
            <person name="Yandava C."/>
            <person name="Burger G."/>
            <person name="Gray M.W."/>
            <person name="Holland P.W.H."/>
            <person name="King N."/>
            <person name="Lang F.B.F."/>
            <person name="Roger A.J."/>
            <person name="Ruiz-Trillo I."/>
            <person name="Lander E."/>
            <person name="Nusbaum C."/>
        </authorList>
    </citation>
    <scope>NUCLEOTIDE SEQUENCE [LARGE SCALE GENOMIC DNA]</scope>
    <source>
        <strain evidence="2 3">ATCC 50062</strain>
    </source>
</reference>
<feature type="signal peptide" evidence="1">
    <location>
        <begin position="1"/>
        <end position="22"/>
    </location>
</feature>
<proteinExistence type="predicted"/>
<keyword evidence="3" id="KW-1185">Reference proteome</keyword>
<gene>
    <name evidence="2" type="ORF">AMSG_02823</name>
</gene>
<protein>
    <submittedName>
        <fullName evidence="2">Uncharacterized protein</fullName>
    </submittedName>
</protein>
<evidence type="ECO:0000313" key="3">
    <source>
        <dbReference type="Proteomes" id="UP000054408"/>
    </source>
</evidence>
<keyword evidence="1" id="KW-0732">Signal</keyword>
<dbReference type="EMBL" id="GL349442">
    <property type="protein sequence ID" value="KNC46371.1"/>
    <property type="molecule type" value="Genomic_DNA"/>
</dbReference>
<feature type="chain" id="PRO_5005537179" evidence="1">
    <location>
        <begin position="23"/>
        <end position="198"/>
    </location>
</feature>
<organism evidence="2 3">
    <name type="scientific">Thecamonas trahens ATCC 50062</name>
    <dbReference type="NCBI Taxonomy" id="461836"/>
    <lineage>
        <taxon>Eukaryota</taxon>
        <taxon>Apusozoa</taxon>
        <taxon>Apusomonadida</taxon>
        <taxon>Apusomonadidae</taxon>
        <taxon>Thecamonas</taxon>
    </lineage>
</organism>
<accession>A0A0L0D2F1</accession>
<dbReference type="GeneID" id="25562475"/>
<sequence length="198" mass="20657">MAHVVSFVAVALLAVAVAGAGGEPPQNLADAVASAWSGTVTQTMSKWTSTYTWATSDRVGATFQQFGKGRINIAQAQRAKPSGMYITCFGLPADNCYCDKAPVTYPGPLGFTTVTFADTAPSLMAYSGTTPDGYARYNYTWPAGSTVAMDVDLQAGGAPVALTWISALGATETYSMTDVVVGEPASDIFTRPCNHSSL</sequence>
<name>A0A0L0D2F1_THETB</name>